<accession>A0A2P2BSM1</accession>
<evidence type="ECO:0000256" key="1">
    <source>
        <dbReference type="SAM" id="Coils"/>
    </source>
</evidence>
<protein>
    <submittedName>
        <fullName evidence="3">Polysaccharide pyruvyl transferase</fullName>
    </submittedName>
</protein>
<feature type="coiled-coil region" evidence="1">
    <location>
        <begin position="379"/>
        <end position="406"/>
    </location>
</feature>
<proteinExistence type="predicted"/>
<dbReference type="Proteomes" id="UP000245695">
    <property type="component" value="Chromosome 1"/>
</dbReference>
<keyword evidence="1" id="KW-0175">Coiled coil</keyword>
<feature type="domain" description="Polysaccharide pyruvyl transferase" evidence="2">
    <location>
        <begin position="76"/>
        <end position="336"/>
    </location>
</feature>
<evidence type="ECO:0000259" key="2">
    <source>
        <dbReference type="Pfam" id="PF04230"/>
    </source>
</evidence>
<dbReference type="RefSeq" id="WP_166505687.1">
    <property type="nucleotide sequence ID" value="NZ_LN650648.1"/>
</dbReference>
<reference evidence="3 4" key="1">
    <citation type="submission" date="2014-09" db="EMBL/GenBank/DDBJ databases">
        <authorList>
            <person name="Hornung B.V."/>
        </authorList>
    </citation>
    <scope>NUCLEOTIDE SEQUENCE [LARGE SCALE GENOMIC DNA]</scope>
    <source>
        <strain evidence="3 4">FRIFI</strain>
    </source>
</reference>
<dbReference type="GO" id="GO:0016740">
    <property type="term" value="F:transferase activity"/>
    <property type="evidence" value="ECO:0007669"/>
    <property type="project" value="UniProtKB-KW"/>
</dbReference>
<name>A0A2P2BSM1_9FIRM</name>
<evidence type="ECO:0000313" key="4">
    <source>
        <dbReference type="Proteomes" id="UP000245695"/>
    </source>
</evidence>
<dbReference type="AlphaFoldDB" id="A0A2P2BSM1"/>
<sequence>MKIRIEHAGNPLNYGTNMMVTNFMYYLDKYSGNKNEYELDVYNDEDLENYKQQYNEGIMSRKTIDYNLYYSTNIIQKILNKIKRDYFSSYYTKKNLNELCKNTESLVILGGDDLSEYYGIKSLENELYRINYIKNKMNLYLVGQTIGPFKEERITKARVAMEGVKIYSRDPWTTKYLQNDLGLKNISDSRDLAFLPLPYQENKEIEDKILNKYNLNREEYITLIPSGLYESYCPDINIYVNTWVDIIKSIIDMNPDKKIVLLSHVLRPKAGDDRNIIKKIQDKASNLDKMICIYDELTPLQARFILGNGMFTITGRMHGAISTLQMKKPAISISYSVKYNGVIGEGLGLKELIVRGEKDTLWKSGIVKDECLDKIQYIMNNYNTILEDIQIKVDECEERVKVMIEDISNNLR</sequence>
<gene>
    <name evidence="3" type="ORF">FRIFI_1832</name>
</gene>
<dbReference type="EMBL" id="LN650648">
    <property type="protein sequence ID" value="CEI73363.1"/>
    <property type="molecule type" value="Genomic_DNA"/>
</dbReference>
<dbReference type="InterPro" id="IPR007345">
    <property type="entry name" value="Polysacch_pyruvyl_Trfase"/>
</dbReference>
<dbReference type="PANTHER" id="PTHR36836">
    <property type="entry name" value="COLANIC ACID BIOSYNTHESIS PROTEIN WCAK"/>
    <property type="match status" value="1"/>
</dbReference>
<dbReference type="Pfam" id="PF04230">
    <property type="entry name" value="PS_pyruv_trans"/>
    <property type="match status" value="1"/>
</dbReference>
<organism evidence="3 4">
    <name type="scientific">Romboutsia hominis</name>
    <dbReference type="NCBI Taxonomy" id="1507512"/>
    <lineage>
        <taxon>Bacteria</taxon>
        <taxon>Bacillati</taxon>
        <taxon>Bacillota</taxon>
        <taxon>Clostridia</taxon>
        <taxon>Peptostreptococcales</taxon>
        <taxon>Peptostreptococcaceae</taxon>
        <taxon>Romboutsia</taxon>
    </lineage>
</organism>
<dbReference type="PANTHER" id="PTHR36836:SF1">
    <property type="entry name" value="COLANIC ACID BIOSYNTHESIS PROTEIN WCAK"/>
    <property type="match status" value="1"/>
</dbReference>
<dbReference type="KEGG" id="rhom:FRIFI_1832"/>
<keyword evidence="3" id="KW-0808">Transferase</keyword>
<keyword evidence="4" id="KW-1185">Reference proteome</keyword>
<evidence type="ECO:0000313" key="3">
    <source>
        <dbReference type="EMBL" id="CEI73363.1"/>
    </source>
</evidence>